<protein>
    <submittedName>
        <fullName evidence="1">Uncharacterized protein</fullName>
    </submittedName>
</protein>
<evidence type="ECO:0000313" key="2">
    <source>
        <dbReference type="Proteomes" id="UP000053317"/>
    </source>
</evidence>
<name>A0A0G2F2Q5_PHACM</name>
<dbReference type="Proteomes" id="UP000053317">
    <property type="component" value="Unassembled WGS sequence"/>
</dbReference>
<dbReference type="AlphaFoldDB" id="A0A0G2F2Q5"/>
<sequence length="313" mass="35047">MCGFDVQVHLHCGHVTFVARRCNANPHATKIAGIVIVADEDIPKCPNHRLPKVHSYLTCCKLCREKNHEVRTTTIGTEQLYAHLSTQACGDHISPETVFKTCERFTMRNEMSTVMQQIGVHTASDQNSAAQMPYSSQHNGYYTPAYLHFACGHGIDYVMPKATFKTTRSASGEEISEHMFSCGCYAGNVPKIPINAMIMAADVMIRNAVNPVWEVAGPCWKHCSHRRIIGTWSPRGYHLWGKPVGGTSFDQHAAVNNANDPYLPGNSFTSEAQKVEHFLEHCKEWEDFEQWKISAQSGDNEVNSMRLNASSRF</sequence>
<proteinExistence type="predicted"/>
<keyword evidence="2" id="KW-1185">Reference proteome</keyword>
<dbReference type="EMBL" id="LCWF01000006">
    <property type="protein sequence ID" value="KKY29077.1"/>
    <property type="molecule type" value="Genomic_DNA"/>
</dbReference>
<reference evidence="1 2" key="2">
    <citation type="submission" date="2015-05" db="EMBL/GenBank/DDBJ databases">
        <authorList>
            <person name="Morales-Cruz A."/>
            <person name="Amrine K.C."/>
            <person name="Cantu D."/>
        </authorList>
    </citation>
    <scope>NUCLEOTIDE SEQUENCE [LARGE SCALE GENOMIC DNA]</scope>
    <source>
        <strain evidence="1">UCRPC4</strain>
    </source>
</reference>
<gene>
    <name evidence="1" type="ORF">UCRPC4_g00266</name>
</gene>
<organism evidence="1 2">
    <name type="scientific">Phaeomoniella chlamydospora</name>
    <name type="common">Phaeoacremonium chlamydosporum</name>
    <dbReference type="NCBI Taxonomy" id="158046"/>
    <lineage>
        <taxon>Eukaryota</taxon>
        <taxon>Fungi</taxon>
        <taxon>Dikarya</taxon>
        <taxon>Ascomycota</taxon>
        <taxon>Pezizomycotina</taxon>
        <taxon>Eurotiomycetes</taxon>
        <taxon>Chaetothyriomycetidae</taxon>
        <taxon>Phaeomoniellales</taxon>
        <taxon>Phaeomoniellaceae</taxon>
        <taxon>Phaeomoniella</taxon>
    </lineage>
</organism>
<reference evidence="1 2" key="1">
    <citation type="submission" date="2015-05" db="EMBL/GenBank/DDBJ databases">
        <title>Distinctive expansion of gene families associated with plant cell wall degradation and secondary metabolism in the genomes of grapevine trunk pathogens.</title>
        <authorList>
            <person name="Lawrence D.P."/>
            <person name="Travadon R."/>
            <person name="Rolshausen P.E."/>
            <person name="Baumgartner K."/>
        </authorList>
    </citation>
    <scope>NUCLEOTIDE SEQUENCE [LARGE SCALE GENOMIC DNA]</scope>
    <source>
        <strain evidence="1">UCRPC4</strain>
    </source>
</reference>
<accession>A0A0G2F2Q5</accession>
<comment type="caution">
    <text evidence="1">The sequence shown here is derived from an EMBL/GenBank/DDBJ whole genome shotgun (WGS) entry which is preliminary data.</text>
</comment>
<evidence type="ECO:0000313" key="1">
    <source>
        <dbReference type="EMBL" id="KKY29077.1"/>
    </source>
</evidence>